<feature type="compositionally biased region" description="Acidic residues" evidence="1">
    <location>
        <begin position="16"/>
        <end position="27"/>
    </location>
</feature>
<dbReference type="Proteomes" id="UP000054477">
    <property type="component" value="Unassembled WGS sequence"/>
</dbReference>
<reference evidence="2 3" key="1">
    <citation type="submission" date="2014-04" db="EMBL/GenBank/DDBJ databases">
        <authorList>
            <consortium name="DOE Joint Genome Institute"/>
            <person name="Kuo A."/>
            <person name="Kohler A."/>
            <person name="Nagy L.G."/>
            <person name="Floudas D."/>
            <person name="Copeland A."/>
            <person name="Barry K.W."/>
            <person name="Cichocki N."/>
            <person name="Veneault-Fourrey C."/>
            <person name="LaButti K."/>
            <person name="Lindquist E.A."/>
            <person name="Lipzen A."/>
            <person name="Lundell T."/>
            <person name="Morin E."/>
            <person name="Murat C."/>
            <person name="Sun H."/>
            <person name="Tunlid A."/>
            <person name="Henrissat B."/>
            <person name="Grigoriev I.V."/>
            <person name="Hibbett D.S."/>
            <person name="Martin F."/>
            <person name="Nordberg H.P."/>
            <person name="Cantor M.N."/>
            <person name="Hua S.X."/>
        </authorList>
    </citation>
    <scope>NUCLEOTIDE SEQUENCE [LARGE SCALE GENOMIC DNA]</scope>
    <source>
        <strain evidence="2 3">LaAM-08-1</strain>
    </source>
</reference>
<feature type="region of interest" description="Disordered" evidence="1">
    <location>
        <begin position="15"/>
        <end position="72"/>
    </location>
</feature>
<evidence type="ECO:0000313" key="3">
    <source>
        <dbReference type="Proteomes" id="UP000054477"/>
    </source>
</evidence>
<protein>
    <submittedName>
        <fullName evidence="2">Uncharacterized protein</fullName>
    </submittedName>
</protein>
<gene>
    <name evidence="2" type="ORF">K443DRAFT_134296</name>
</gene>
<dbReference type="OrthoDB" id="2669721at2759"/>
<keyword evidence="3" id="KW-1185">Reference proteome</keyword>
<dbReference type="EMBL" id="KN838739">
    <property type="protein sequence ID" value="KIJ95896.1"/>
    <property type="molecule type" value="Genomic_DNA"/>
</dbReference>
<proteinExistence type="predicted"/>
<feature type="region of interest" description="Disordered" evidence="1">
    <location>
        <begin position="118"/>
        <end position="137"/>
    </location>
</feature>
<accession>A0A0C9XDX4</accession>
<evidence type="ECO:0000313" key="2">
    <source>
        <dbReference type="EMBL" id="KIJ95896.1"/>
    </source>
</evidence>
<sequence>MNEAWVEALAAVEGEGMVDEELEDSDLELGIPDEGSAGFFDDEEEEQEDEDIRIGTRSEPPDPGSDSDAEDDEIQAAPLVSECEDDNWETLPTPSRIENVKLAQSFIKLIKNATLDNGKMDPSATERLRNPPTEPIDLSDPDLRFSLDLYLSCTNSSEATYNQVRQSVLRHFPDMNILSYHLARKEVVEISGVVSVLDNMCINSCHAFTGPFEDLDACTICSEPRYSYVSSGRSQKRAPWKQMISFPIGPQIQALRRSIRARKVAQILKDFEELLDPTEAVFDDIFCGEDLRDLLEQLNLTDDDMTAILSFDGAQLYQNKKSDTWIAIFIITEFHPNMEDGGAGIKIYNAAKDAVVSSRTIFLFALSDVPGLVEVDGRVGHHGTHGCRKGCPMKGRHKPSSGHYYAAHLKPNLCDIEDCNHEDFNLCDLVFQLSPEEYNNKLTLVIESIDQKSYEKNRKLTGISKPSILSGLHPDYILSIPRCFTNDIMHLIMINLGELFIPVWRRTFKCESTDDKATWDWATLVGDTWQSHGKLVTAATKYFPSFFHCLLCNPAEKISSGYKASEYYLYPFGLGPGFFCAVLFKKYWKNFCKLVCGKQAQEAHSYLVQFVEEYEHIYYQRRMDRLHFARPCLHTLLHTGPEILRAGNGVLTDQYTMERVIGELGKAIRQPSDPYGNLSQLALRRAQASALKAVCPELDDDVPQLPRYAQDLGAGYVLLCPREKMASKFSEVELEVTKQVCNKERRQKWGRLQLPNGQTARSLFSETRRIEESTRILRNVKITLNGQVQYAEVQYFFFDRDSDEPENLLCLPITAINSVVSMQPLPCLPGDPENLWFVVEKSGLNDVQLIPYGGNVNN</sequence>
<evidence type="ECO:0000256" key="1">
    <source>
        <dbReference type="SAM" id="MobiDB-lite"/>
    </source>
</evidence>
<dbReference type="HOGENOM" id="CLU_007337_0_2_1"/>
<feature type="compositionally biased region" description="Acidic residues" evidence="1">
    <location>
        <begin position="40"/>
        <end position="51"/>
    </location>
</feature>
<dbReference type="AlphaFoldDB" id="A0A0C9XDX4"/>
<organism evidence="2 3">
    <name type="scientific">Laccaria amethystina LaAM-08-1</name>
    <dbReference type="NCBI Taxonomy" id="1095629"/>
    <lineage>
        <taxon>Eukaryota</taxon>
        <taxon>Fungi</taxon>
        <taxon>Dikarya</taxon>
        <taxon>Basidiomycota</taxon>
        <taxon>Agaricomycotina</taxon>
        <taxon>Agaricomycetes</taxon>
        <taxon>Agaricomycetidae</taxon>
        <taxon>Agaricales</taxon>
        <taxon>Agaricineae</taxon>
        <taxon>Hydnangiaceae</taxon>
        <taxon>Laccaria</taxon>
    </lineage>
</organism>
<name>A0A0C9XDX4_9AGAR</name>
<reference evidence="3" key="2">
    <citation type="submission" date="2015-01" db="EMBL/GenBank/DDBJ databases">
        <title>Evolutionary Origins and Diversification of the Mycorrhizal Mutualists.</title>
        <authorList>
            <consortium name="DOE Joint Genome Institute"/>
            <consortium name="Mycorrhizal Genomics Consortium"/>
            <person name="Kohler A."/>
            <person name="Kuo A."/>
            <person name="Nagy L.G."/>
            <person name="Floudas D."/>
            <person name="Copeland A."/>
            <person name="Barry K.W."/>
            <person name="Cichocki N."/>
            <person name="Veneault-Fourrey C."/>
            <person name="LaButti K."/>
            <person name="Lindquist E.A."/>
            <person name="Lipzen A."/>
            <person name="Lundell T."/>
            <person name="Morin E."/>
            <person name="Murat C."/>
            <person name="Riley R."/>
            <person name="Ohm R."/>
            <person name="Sun H."/>
            <person name="Tunlid A."/>
            <person name="Henrissat B."/>
            <person name="Grigoriev I.V."/>
            <person name="Hibbett D.S."/>
            <person name="Martin F."/>
        </authorList>
    </citation>
    <scope>NUCLEOTIDE SEQUENCE [LARGE SCALE GENOMIC DNA]</scope>
    <source>
        <strain evidence="3">LaAM-08-1</strain>
    </source>
</reference>
<dbReference type="STRING" id="1095629.A0A0C9XDX4"/>